<evidence type="ECO:0000313" key="4">
    <source>
        <dbReference type="EMBL" id="ERJ30166.1"/>
    </source>
</evidence>
<protein>
    <submittedName>
        <fullName evidence="4">Uncharacterized protein</fullName>
    </submittedName>
</protein>
<evidence type="ECO:0000313" key="5">
    <source>
        <dbReference type="Proteomes" id="UP000016620"/>
    </source>
</evidence>
<dbReference type="InterPro" id="IPR041092">
    <property type="entry name" value="PBECR1"/>
</dbReference>
<evidence type="ECO:0000259" key="2">
    <source>
        <dbReference type="Pfam" id="PF18809"/>
    </source>
</evidence>
<dbReference type="RefSeq" id="WP_021087415.1">
    <property type="nucleotide sequence ID" value="NZ_ANNG01000010.1"/>
</dbReference>
<proteinExistence type="predicted"/>
<evidence type="ECO:0000256" key="1">
    <source>
        <dbReference type="SAM" id="MobiDB-lite"/>
    </source>
</evidence>
<feature type="region of interest" description="Disordered" evidence="1">
    <location>
        <begin position="748"/>
        <end position="833"/>
    </location>
</feature>
<feature type="compositionally biased region" description="Polar residues" evidence="1">
    <location>
        <begin position="815"/>
        <end position="833"/>
    </location>
</feature>
<feature type="region of interest" description="Disordered" evidence="1">
    <location>
        <begin position="1551"/>
        <end position="1571"/>
    </location>
</feature>
<sequence>MAITIREYLGDEKIAQLESMGFLPSLSTDMAKRQYAADKQAKRKELSDVGLDGKLVQSVMRGDINEEEAKNAQKFEEFGSKKHGFALGAAKTVTGIANTVERVGDFINPFYEGKHDKDENYIYQNGLEKSLRPKIKNVEKMRDDYEKATGETSWGSRLAEIGTEMVGDPINFVGGVGLLSKGSKLAQFGKKTLYFAGTGAASGGVAALGEGKNDEETLKNIGYGAAGGFVLGHAIDQGIQGISKLIAKRQASKMANEADAIESAENSEFLGGERAEINTAEITARKDEPLLHAERSQRDYATKGSPAQIMTAKEFATKEVGLDEDTATNVLKEAMQGKEKSEFIDADSYNDIVKFKNFEVQREYAKAYDEKIQTAQASINNAREQSAIRYADTQKAISEYQKQGMSPSAIRELINAKFKPSADEIDYTRAYNDGADVDARLAGQGIFYALEKDIAAQAYTPEIYATRLKQRGFSDESVQAFTQAYANKDIDIAKEYVNKKVADAYESRIQREVADEINSENRININKDGAYSGHPMLHPDEPSIGQGDLKGNLINETTKQEDLSSLRAKIEQENNIVPIKEFGTNYAEFYHDGKGAIDKLLTERDGQVAGAFYRKELGDIDLVWGNENFGLAHILKRRSEQWGEEKAIKFLSHLDENIKNGDISQAQNKRVAIKTNKTTIILDNMGENKFVLSAYRDRSNAKSENAKFVQSSDIISKDIEANAKDSSVLLPTDDHIISQKGNLINEEAKNSALPNGVSGIGDNASGARGRQGGDEEILRQSGRNTSSASQTKQTAKSDEQMEQRSAFKTDGDTDATASSKQMVEEQGSSASIGSELRVNSNAHLGSGLVAGTLNSIDEDGNFNPDRFTAGFLAGLAGSKAVAIAARKMTPQLYNKILGTAKKMPQMAKDNPKLLGKLYANGKDVSLNSFAGEKAITANVGKLDQAKAMLEKGADEVEIWQKTGWFKDKDGAWKFEIGDSKARLNPNFKSGGRLGELLEHEELFKAYPELKDVGVVKIEDEIPSGAAQSVKNVAQREKRGIYNVAFNNKKSTIIRKDLETIDEIIKFEKGEADYIANGEHKSGYGALHIKKHLEAQNNGWVSKQEYLNMGQMLRKSTMQEADNKRIYTYFNDDGVRFRVVVAIGKNKERVISFYSNRKPLKAGLSYNSQNYDGNLPLNDDIIAQNGTKGYYSPANNEIGLSDLSDKSTLMHEVQHAIQEIEGFAKGSGAKGENYRLSHGEAEARNVQNRLNLGDKFRVKIVKDNNQVGDDYHTWIRDESDIKTFKQAYNDDGGGDLTPDFTEAMAKKAIDSGEITVYSSKPIKAGNFVTPSKMEAKSYAGSGKIYEEKLNLNDISWIDALQGQVTRNKDIHPHETFDVNPNETFVSRENGVNLSHELEKKYILKDGSINEAAVRKEAEPFIEKEYSLENFKAEFPNGKVDTPIGEVAVSNYQFEKLNFKGREKYLGLIKPTLERPAFVVDFEDTTFFFKPFRDKDGIVKFASVIKERDGGLDVTSNYPMANRKFELITREGKVRYVQGSVAKPVEHSLDNNVRSSATKSPIEHSSDSKGIIPQNEEKVYHSRNIEEIKQEHPNVEKELDESIAAMKKESFNDVNFKDDLISKINAKDITTKQLGKSVDLSDKQLAVLKNDIKNADFKVISDSKIYFDKMGKDGDKKRFFIDIAEDGKVRVDGYSKKDIDTIPVRQSALEELAGVGDRARLKNMSFEVKAAYFNELDPIKKEAILKTAELNKLKKAAQSGDKLAVAKFEEFKARNLDENGNIKDGLSLC</sequence>
<dbReference type="Proteomes" id="UP000016620">
    <property type="component" value="Unassembled WGS sequence"/>
</dbReference>
<dbReference type="InterPro" id="IPR040696">
    <property type="entry name" value="LPD23"/>
</dbReference>
<dbReference type="PATRIC" id="fig|1242968.3.peg.771"/>
<name>U2F111_9BACT</name>
<evidence type="ECO:0000259" key="3">
    <source>
        <dbReference type="Pfam" id="PF18838"/>
    </source>
</evidence>
<feature type="domain" description="Large polyvalent protein associated" evidence="3">
    <location>
        <begin position="928"/>
        <end position="984"/>
    </location>
</feature>
<reference evidence="4 5" key="1">
    <citation type="journal article" date="2013" name="BMC Genomics">
        <title>Comparative genomics of Campylobacter concisus isolates reveals genetic diversity and provides insights into disease association.</title>
        <authorList>
            <person name="Deshpande N.P."/>
            <person name="Kaakoush N.O."/>
            <person name="Wilkins M.R."/>
            <person name="Mitchell H.M."/>
        </authorList>
    </citation>
    <scope>NUCLEOTIDE SEQUENCE [LARGE SCALE GENOMIC DNA]</scope>
    <source>
        <strain evidence="4 5">UNSWCS</strain>
    </source>
</reference>
<feature type="compositionally biased region" description="Polar residues" evidence="1">
    <location>
        <begin position="781"/>
        <end position="794"/>
    </location>
</feature>
<organism evidence="4 5">
    <name type="scientific">Campylobacter concisus UNSWCS</name>
    <dbReference type="NCBI Taxonomy" id="1242968"/>
    <lineage>
        <taxon>Bacteria</taxon>
        <taxon>Pseudomonadati</taxon>
        <taxon>Campylobacterota</taxon>
        <taxon>Epsilonproteobacteria</taxon>
        <taxon>Campylobacterales</taxon>
        <taxon>Campylobacteraceae</taxon>
        <taxon>Campylobacter</taxon>
    </lineage>
</organism>
<dbReference type="Pfam" id="PF18838">
    <property type="entry name" value="LPD23"/>
    <property type="match status" value="1"/>
</dbReference>
<dbReference type="EMBL" id="ANNG01000010">
    <property type="protein sequence ID" value="ERJ30166.1"/>
    <property type="molecule type" value="Genomic_DNA"/>
</dbReference>
<comment type="caution">
    <text evidence="4">The sequence shown here is derived from an EMBL/GenBank/DDBJ whole genome shotgun (WGS) entry which is preliminary data.</text>
</comment>
<accession>U2F111</accession>
<feature type="compositionally biased region" description="Basic and acidic residues" evidence="1">
    <location>
        <begin position="795"/>
        <end position="811"/>
    </location>
</feature>
<gene>
    <name evidence="4" type="ORF">UNSWCS_267</name>
</gene>
<dbReference type="Pfam" id="PF18809">
    <property type="entry name" value="PBECR1"/>
    <property type="match status" value="1"/>
</dbReference>
<feature type="domain" description="Phage-Barnase-EndoU-ColicinE5/D-RelE-like nuclease" evidence="2">
    <location>
        <begin position="611"/>
        <end position="699"/>
    </location>
</feature>